<organism evidence="2 3">
    <name type="scientific">Anas platyrhynchos</name>
    <name type="common">Mallard</name>
    <name type="synonym">Anas boschas</name>
    <dbReference type="NCBI Taxonomy" id="8839"/>
    <lineage>
        <taxon>Eukaryota</taxon>
        <taxon>Metazoa</taxon>
        <taxon>Chordata</taxon>
        <taxon>Craniata</taxon>
        <taxon>Vertebrata</taxon>
        <taxon>Euteleostomi</taxon>
        <taxon>Archelosauria</taxon>
        <taxon>Archosauria</taxon>
        <taxon>Dinosauria</taxon>
        <taxon>Saurischia</taxon>
        <taxon>Theropoda</taxon>
        <taxon>Coelurosauria</taxon>
        <taxon>Aves</taxon>
        <taxon>Neognathae</taxon>
        <taxon>Galloanserae</taxon>
        <taxon>Anseriformes</taxon>
        <taxon>Anatidae</taxon>
        <taxon>Anatinae</taxon>
        <taxon>Anas</taxon>
    </lineage>
</organism>
<feature type="non-terminal residue" evidence="2">
    <location>
        <position position="69"/>
    </location>
</feature>
<feature type="compositionally biased region" description="Acidic residues" evidence="1">
    <location>
        <begin position="21"/>
        <end position="34"/>
    </location>
</feature>
<keyword evidence="3" id="KW-1185">Reference proteome</keyword>
<evidence type="ECO:0000313" key="3">
    <source>
        <dbReference type="Proteomes" id="UP000296049"/>
    </source>
</evidence>
<dbReference type="EMBL" id="KB742635">
    <property type="protein sequence ID" value="EOB06135.1"/>
    <property type="molecule type" value="Genomic_DNA"/>
</dbReference>
<evidence type="ECO:0000313" key="2">
    <source>
        <dbReference type="EMBL" id="EOB06135.1"/>
    </source>
</evidence>
<accession>R0LWH0</accession>
<gene>
    <name evidence="2" type="ORF">Anapl_17589</name>
</gene>
<reference evidence="3" key="1">
    <citation type="journal article" date="2013" name="Nat. Genet.">
        <title>The duck genome and transcriptome provide insight into an avian influenza virus reservoir species.</title>
        <authorList>
            <person name="Huang Y."/>
            <person name="Li Y."/>
            <person name="Burt D.W."/>
            <person name="Chen H."/>
            <person name="Zhang Y."/>
            <person name="Qian W."/>
            <person name="Kim H."/>
            <person name="Gan S."/>
            <person name="Zhao Y."/>
            <person name="Li J."/>
            <person name="Yi K."/>
            <person name="Feng H."/>
            <person name="Zhu P."/>
            <person name="Li B."/>
            <person name="Liu Q."/>
            <person name="Fairley S."/>
            <person name="Magor K.E."/>
            <person name="Du Z."/>
            <person name="Hu X."/>
            <person name="Goodman L."/>
            <person name="Tafer H."/>
            <person name="Vignal A."/>
            <person name="Lee T."/>
            <person name="Kim K.W."/>
            <person name="Sheng Z."/>
            <person name="An Y."/>
            <person name="Searle S."/>
            <person name="Herrero J."/>
            <person name="Groenen M.A."/>
            <person name="Crooijmans R.P."/>
            <person name="Faraut T."/>
            <person name="Cai Q."/>
            <person name="Webster R.G."/>
            <person name="Aldridge J.R."/>
            <person name="Warren W.C."/>
            <person name="Bartschat S."/>
            <person name="Kehr S."/>
            <person name="Marz M."/>
            <person name="Stadler P.F."/>
            <person name="Smith J."/>
            <person name="Kraus R.H."/>
            <person name="Zhao Y."/>
            <person name="Ren L."/>
            <person name="Fei J."/>
            <person name="Morisson M."/>
            <person name="Kaiser P."/>
            <person name="Griffin D.K."/>
            <person name="Rao M."/>
            <person name="Pitel F."/>
            <person name="Wang J."/>
            <person name="Li N."/>
        </authorList>
    </citation>
    <scope>NUCLEOTIDE SEQUENCE [LARGE SCALE GENOMIC DNA]</scope>
</reference>
<feature type="region of interest" description="Disordered" evidence="1">
    <location>
        <begin position="1"/>
        <end position="69"/>
    </location>
</feature>
<proteinExistence type="predicted"/>
<evidence type="ECO:0000256" key="1">
    <source>
        <dbReference type="SAM" id="MobiDB-lite"/>
    </source>
</evidence>
<dbReference type="Proteomes" id="UP000296049">
    <property type="component" value="Unassembled WGS sequence"/>
</dbReference>
<name>R0LWH0_ANAPL</name>
<protein>
    <submittedName>
        <fullName evidence="2">Uncharacterized protein</fullName>
    </submittedName>
</protein>
<sequence length="69" mass="7713">MNPPPLKKMRLMGRRSVVEPMEVDTTDGDVEPMEVDPHPDEEQPMDVDPPPSGQTGHHTITCGLPVKRR</sequence>
<dbReference type="AlphaFoldDB" id="R0LWH0"/>